<comment type="function">
    <text evidence="4">Catalyzes the conversion of cyclic dehypoxanthine futalosine (cyclic DHFL) into 1,4-dihydroxy-6-naphthoate, a step in the biosynthesis of menaquinone (MK, vitamin K2).</text>
</comment>
<dbReference type="SUPFAM" id="SSF53850">
    <property type="entry name" value="Periplasmic binding protein-like II"/>
    <property type="match status" value="1"/>
</dbReference>
<comment type="pathway">
    <text evidence="1 4">Quinol/quinone metabolism; menaquinone biosynthesis.</text>
</comment>
<dbReference type="OrthoDB" id="9809439at2"/>
<dbReference type="AlphaFoldDB" id="A0A6N6N541"/>
<dbReference type="InterPro" id="IPR030869">
    <property type="entry name" value="MqnD"/>
</dbReference>
<dbReference type="CDD" id="cd13635">
    <property type="entry name" value="PBP2_Ttha1568_Mqnd"/>
    <property type="match status" value="1"/>
</dbReference>
<dbReference type="Proteomes" id="UP000438699">
    <property type="component" value="Unassembled WGS sequence"/>
</dbReference>
<evidence type="ECO:0000256" key="1">
    <source>
        <dbReference type="ARBA" id="ARBA00004863"/>
    </source>
</evidence>
<accession>A0A6N6N541</accession>
<dbReference type="Gene3D" id="3.40.190.10">
    <property type="entry name" value="Periplasmic binding protein-like II"/>
    <property type="match status" value="2"/>
</dbReference>
<keyword evidence="6" id="KW-1185">Reference proteome</keyword>
<organism evidence="5 6">
    <name type="scientific">Pseudodesulfovibrio senegalensis</name>
    <dbReference type="NCBI Taxonomy" id="1721087"/>
    <lineage>
        <taxon>Bacteria</taxon>
        <taxon>Pseudomonadati</taxon>
        <taxon>Thermodesulfobacteriota</taxon>
        <taxon>Desulfovibrionia</taxon>
        <taxon>Desulfovibrionales</taxon>
        <taxon>Desulfovibrionaceae</taxon>
    </lineage>
</organism>
<evidence type="ECO:0000256" key="3">
    <source>
        <dbReference type="ARBA" id="ARBA00023239"/>
    </source>
</evidence>
<sequence>MIDTLSFAHSPCPNDTFIFHALNAGLVPGPCLDMDVRLADIEELNSIAAHELADVVKVSVAAVAGLLDRYVVLTAGGALGRGVGPVLVSGSGCTVPDLDGQPVAIPGFHTTANLLFGLFCKQQGIAPELTELVYDQVMPGVSNGRVRAGVVIHEGRFTFAAHGLQKLMDLGQWWEQYTGLPLPLGCIMVRRSLGMGVARAVDRAIRASLEYAWANPDASREYVREHAQEMQDEVIDRHIRTFVTDYSLDVGAEGEGAIMALLEEACRMDGNSLPDLPIFVPGK</sequence>
<dbReference type="InterPro" id="IPR003773">
    <property type="entry name" value="Menaquinone_biosynth"/>
</dbReference>
<dbReference type="PANTHER" id="PTHR37167:SF1">
    <property type="entry name" value="1,4-DIHYDROXY-6-NAPHTOATE SYNTHASE"/>
    <property type="match status" value="1"/>
</dbReference>
<comment type="caution">
    <text evidence="5">The sequence shown here is derived from an EMBL/GenBank/DDBJ whole genome shotgun (WGS) entry which is preliminary data.</text>
</comment>
<evidence type="ECO:0000256" key="4">
    <source>
        <dbReference type="HAMAP-Rule" id="MF_00996"/>
    </source>
</evidence>
<dbReference type="GO" id="GO:0016830">
    <property type="term" value="F:carbon-carbon lyase activity"/>
    <property type="evidence" value="ECO:0007669"/>
    <property type="project" value="UniProtKB-UniRule"/>
</dbReference>
<name>A0A6N6N541_9BACT</name>
<protein>
    <recommendedName>
        <fullName evidence="4">1,4-dihydroxy-6-naphtoate synthase</fullName>
        <ecNumber evidence="4">4.1.99.29</ecNumber>
    </recommendedName>
    <alternativeName>
        <fullName evidence="4">Menaquinone biosynthetic enzyme MqnD</fullName>
    </alternativeName>
</protein>
<dbReference type="HAMAP" id="MF_00996">
    <property type="entry name" value="MqnD"/>
    <property type="match status" value="1"/>
</dbReference>
<feature type="active site" description="Proton acceptor" evidence="4">
    <location>
        <position position="153"/>
    </location>
</feature>
<comment type="catalytic activity">
    <reaction evidence="4">
        <text>cyclic dehypoxanthinylfutalosinate = 1,4-dihydroxy-6-naphthoate + dihydroxyacetone</text>
        <dbReference type="Rhea" id="RHEA:33087"/>
        <dbReference type="ChEBI" id="CHEBI:16016"/>
        <dbReference type="ChEBI" id="CHEBI:64254"/>
        <dbReference type="ChEBI" id="CHEBI:64270"/>
        <dbReference type="EC" id="4.1.99.29"/>
    </reaction>
</comment>
<gene>
    <name evidence="4" type="primary">mqnD</name>
    <name evidence="5" type="ORF">F8A88_07885</name>
</gene>
<proteinExistence type="inferred from homology"/>
<dbReference type="GO" id="GO:0009234">
    <property type="term" value="P:menaquinone biosynthetic process"/>
    <property type="evidence" value="ECO:0007669"/>
    <property type="project" value="UniProtKB-UniRule"/>
</dbReference>
<dbReference type="Pfam" id="PF02621">
    <property type="entry name" value="VitK2_biosynth"/>
    <property type="match status" value="1"/>
</dbReference>
<comment type="similarity">
    <text evidence="4">Belongs to the MqnA/MqnD family. MqnD subfamily.</text>
</comment>
<dbReference type="PANTHER" id="PTHR37167">
    <property type="entry name" value="1,4-DIHYDROXY-6-NAPHTOATE SYNTHASE"/>
    <property type="match status" value="1"/>
</dbReference>
<evidence type="ECO:0000256" key="2">
    <source>
        <dbReference type="ARBA" id="ARBA00022428"/>
    </source>
</evidence>
<reference evidence="5 6" key="1">
    <citation type="journal article" date="2017" name="Int. J. Syst. Evol. Microbiol.">
        <title>Desulfovibrio senegalensis sp. nov., a mesophilic sulfate reducer isolated from marine sediment.</title>
        <authorList>
            <person name="Thioye A."/>
            <person name="Gam Z.B.A."/>
            <person name="Mbengue M."/>
            <person name="Cayol J.L."/>
            <person name="Joseph-Bartoli M."/>
            <person name="Toure-Kane C."/>
            <person name="Labat M."/>
        </authorList>
    </citation>
    <scope>NUCLEOTIDE SEQUENCE [LARGE SCALE GENOMIC DNA]</scope>
    <source>
        <strain evidence="5 6">DSM 101509</strain>
    </source>
</reference>
<keyword evidence="3 4" id="KW-0456">Lyase</keyword>
<evidence type="ECO:0000313" key="5">
    <source>
        <dbReference type="EMBL" id="KAB1442358.1"/>
    </source>
</evidence>
<dbReference type="RefSeq" id="WP_151150579.1">
    <property type="nucleotide sequence ID" value="NZ_WAIE01000002.1"/>
</dbReference>
<feature type="binding site" evidence="4">
    <location>
        <begin position="111"/>
        <end position="112"/>
    </location>
    <ligand>
        <name>substrate</name>
    </ligand>
</feature>
<keyword evidence="2 4" id="KW-0474">Menaquinone biosynthesis</keyword>
<evidence type="ECO:0000313" key="6">
    <source>
        <dbReference type="Proteomes" id="UP000438699"/>
    </source>
</evidence>
<dbReference type="UniPathway" id="UPA00079"/>
<dbReference type="EMBL" id="WAIE01000002">
    <property type="protein sequence ID" value="KAB1442358.1"/>
    <property type="molecule type" value="Genomic_DNA"/>
</dbReference>
<dbReference type="EC" id="4.1.99.29" evidence="4"/>
<feature type="binding site" evidence="4">
    <location>
        <begin position="57"/>
        <end position="59"/>
    </location>
    <ligand>
        <name>substrate</name>
    </ligand>
</feature>